<proteinExistence type="predicted"/>
<keyword evidence="1" id="KW-0812">Transmembrane</keyword>
<dbReference type="KEGG" id="vab:WPS_24040"/>
<dbReference type="EMBL" id="AP025523">
    <property type="protein sequence ID" value="BDE07128.1"/>
    <property type="molecule type" value="Genomic_DNA"/>
</dbReference>
<protein>
    <submittedName>
        <fullName evidence="2">Uncharacterized protein</fullName>
    </submittedName>
</protein>
<dbReference type="AlphaFoldDB" id="A0AAN1XXD4"/>
<accession>A0AAN1XXD4</accession>
<keyword evidence="1" id="KW-1133">Transmembrane helix</keyword>
<reference evidence="2 3" key="1">
    <citation type="journal article" date="2022" name="ISME Commun">
        <title>Vulcanimicrobium alpinus gen. nov. sp. nov., the first cultivated representative of the candidate phylum 'Eremiobacterota', is a metabolically versatile aerobic anoxygenic phototroph.</title>
        <authorList>
            <person name="Yabe S."/>
            <person name="Muto K."/>
            <person name="Abe K."/>
            <person name="Yokota A."/>
            <person name="Staudigel H."/>
            <person name="Tebo B.M."/>
        </authorList>
    </citation>
    <scope>NUCLEOTIDE SEQUENCE [LARGE SCALE GENOMIC DNA]</scope>
    <source>
        <strain evidence="2 3">WC8-2</strain>
    </source>
</reference>
<feature type="transmembrane region" description="Helical" evidence="1">
    <location>
        <begin position="81"/>
        <end position="100"/>
    </location>
</feature>
<sequence>MSLLTVHLYVAFVVAALAVFAVWRRPERRITLYVVTLQIALGVILVVQGLRAPSLHYALGVLGWAGYMAANALAKRPGRKNAVLAIAGISSLLILIGYYIGMHAVKTGGG</sequence>
<name>A0AAN1XXD4_UNVUL</name>
<keyword evidence="1" id="KW-0472">Membrane</keyword>
<dbReference type="Proteomes" id="UP001317532">
    <property type="component" value="Chromosome"/>
</dbReference>
<organism evidence="2 3">
    <name type="scientific">Vulcanimicrobium alpinum</name>
    <dbReference type="NCBI Taxonomy" id="3016050"/>
    <lineage>
        <taxon>Bacteria</taxon>
        <taxon>Bacillati</taxon>
        <taxon>Vulcanimicrobiota</taxon>
        <taxon>Vulcanimicrobiia</taxon>
        <taxon>Vulcanimicrobiales</taxon>
        <taxon>Vulcanimicrobiaceae</taxon>
        <taxon>Vulcanimicrobium</taxon>
    </lineage>
</organism>
<evidence type="ECO:0000313" key="2">
    <source>
        <dbReference type="EMBL" id="BDE07128.1"/>
    </source>
</evidence>
<evidence type="ECO:0000256" key="1">
    <source>
        <dbReference type="SAM" id="Phobius"/>
    </source>
</evidence>
<feature type="transmembrane region" description="Helical" evidence="1">
    <location>
        <begin position="6"/>
        <end position="23"/>
    </location>
</feature>
<feature type="transmembrane region" description="Helical" evidence="1">
    <location>
        <begin position="30"/>
        <end position="50"/>
    </location>
</feature>
<feature type="transmembrane region" description="Helical" evidence="1">
    <location>
        <begin position="56"/>
        <end position="74"/>
    </location>
</feature>
<evidence type="ECO:0000313" key="3">
    <source>
        <dbReference type="Proteomes" id="UP001317532"/>
    </source>
</evidence>
<dbReference type="RefSeq" id="WP_317994740.1">
    <property type="nucleotide sequence ID" value="NZ_AP025523.1"/>
</dbReference>
<gene>
    <name evidence="2" type="ORF">WPS_24040</name>
</gene>
<keyword evidence="3" id="KW-1185">Reference proteome</keyword>